<dbReference type="CDD" id="cd03038">
    <property type="entry name" value="GST_N_etherase_LigE"/>
    <property type="match status" value="1"/>
</dbReference>
<dbReference type="SUPFAM" id="SSF47616">
    <property type="entry name" value="GST C-terminal domain-like"/>
    <property type="match status" value="1"/>
</dbReference>
<dbReference type="SUPFAM" id="SSF52833">
    <property type="entry name" value="Thioredoxin-like"/>
    <property type="match status" value="1"/>
</dbReference>
<name>E9EH42_METAQ</name>
<accession>E9EH42</accession>
<dbReference type="InterPro" id="IPR036282">
    <property type="entry name" value="Glutathione-S-Trfase_C_sf"/>
</dbReference>
<dbReference type="PROSITE" id="PS50404">
    <property type="entry name" value="GST_NTER"/>
    <property type="match status" value="1"/>
</dbReference>
<dbReference type="Gene3D" id="1.20.1050.10">
    <property type="match status" value="1"/>
</dbReference>
<dbReference type="KEGG" id="maw:19253501"/>
<dbReference type="AlphaFoldDB" id="E9EH42"/>
<dbReference type="Proteomes" id="UP000002499">
    <property type="component" value="Unassembled WGS sequence"/>
</dbReference>
<evidence type="ECO:0000259" key="1">
    <source>
        <dbReference type="PROSITE" id="PS50404"/>
    </source>
</evidence>
<dbReference type="OrthoDB" id="4951845at2759"/>
<feature type="domain" description="GST N-terminal" evidence="1">
    <location>
        <begin position="18"/>
        <end position="109"/>
    </location>
</feature>
<dbReference type="InParanoid" id="E9EH42"/>
<dbReference type="Pfam" id="PF13409">
    <property type="entry name" value="GST_N_2"/>
    <property type="match status" value="1"/>
</dbReference>
<organism evidence="3">
    <name type="scientific">Metarhizium acridum (strain CQMa 102)</name>
    <dbReference type="NCBI Taxonomy" id="655827"/>
    <lineage>
        <taxon>Eukaryota</taxon>
        <taxon>Fungi</taxon>
        <taxon>Dikarya</taxon>
        <taxon>Ascomycota</taxon>
        <taxon>Pezizomycotina</taxon>
        <taxon>Sordariomycetes</taxon>
        <taxon>Hypocreomycetidae</taxon>
        <taxon>Hypocreales</taxon>
        <taxon>Clavicipitaceae</taxon>
        <taxon>Metarhizium</taxon>
    </lineage>
</organism>
<dbReference type="InterPro" id="IPR036249">
    <property type="entry name" value="Thioredoxin-like_sf"/>
</dbReference>
<dbReference type="Pfam" id="PF22041">
    <property type="entry name" value="GST_C_7"/>
    <property type="match status" value="1"/>
</dbReference>
<evidence type="ECO:0000313" key="3">
    <source>
        <dbReference type="Proteomes" id="UP000002499"/>
    </source>
</evidence>
<dbReference type="HOGENOM" id="CLU_011226_4_1_1"/>
<dbReference type="CDD" id="cd00299">
    <property type="entry name" value="GST_C_family"/>
    <property type="match status" value="1"/>
</dbReference>
<protein>
    <recommendedName>
        <fullName evidence="1">GST N-terminal domain-containing protein</fullName>
    </recommendedName>
</protein>
<dbReference type="OMA" id="RAGVSCW"/>
<dbReference type="eggNOG" id="ENOG502QQN3">
    <property type="taxonomic scope" value="Eukaryota"/>
</dbReference>
<dbReference type="EMBL" id="GL698607">
    <property type="protein sequence ID" value="EFY84746.1"/>
    <property type="molecule type" value="Genomic_DNA"/>
</dbReference>
<dbReference type="InterPro" id="IPR004045">
    <property type="entry name" value="Glutathione_S-Trfase_N"/>
</dbReference>
<keyword evidence="3" id="KW-1185">Reference proteome</keyword>
<dbReference type="Gene3D" id="3.40.30.10">
    <property type="entry name" value="Glutaredoxin"/>
    <property type="match status" value="1"/>
</dbReference>
<dbReference type="GeneID" id="19253501"/>
<dbReference type="InterPro" id="IPR054416">
    <property type="entry name" value="GST_UstS-like_C"/>
</dbReference>
<reference evidence="2 3" key="1">
    <citation type="journal article" date="2011" name="PLoS Genet.">
        <title>Genome sequencing and comparative transcriptomics of the model entomopathogenic fungi Metarhizium anisopliae and M. acridum.</title>
        <authorList>
            <person name="Gao Q."/>
            <person name="Jin K."/>
            <person name="Ying S.H."/>
            <person name="Zhang Y."/>
            <person name="Xiao G."/>
            <person name="Shang Y."/>
            <person name="Duan Z."/>
            <person name="Hu X."/>
            <person name="Xie X.Q."/>
            <person name="Zhou G."/>
            <person name="Peng G."/>
            <person name="Luo Z."/>
            <person name="Huang W."/>
            <person name="Wang B."/>
            <person name="Fang W."/>
            <person name="Wang S."/>
            <person name="Zhong Y."/>
            <person name="Ma L.J."/>
            <person name="St Leger R.J."/>
            <person name="Zhao G.P."/>
            <person name="Pei Y."/>
            <person name="Feng M.G."/>
            <person name="Xia Y."/>
            <person name="Wang C."/>
        </authorList>
    </citation>
    <scope>NUCLEOTIDE SEQUENCE [LARGE SCALE GENOMIC DNA]</scope>
    <source>
        <strain evidence="2 3">CQMa 102</strain>
    </source>
</reference>
<proteinExistence type="predicted"/>
<evidence type="ECO:0000313" key="2">
    <source>
        <dbReference type="EMBL" id="EFY84746.1"/>
    </source>
</evidence>
<sequence length="279" mass="30628">MATPPASSGAIVLYDIAHRPPVAETCCSPNPWKARFALNFKGVPYSTSWVRMPDIAKVRRELGQTAGRKFADGTDFYTLPVMQDAAAGATVGDSFDIAVYLQRTYPDSGDGHLLPAQNLDYTFNQSVVFPVPLSERPDGGFAEYARFNTNVDAAFTTHVPLMVDGLPLDPATADETKAEFVRRAGVGSWDDFTLSGEARGRLTESFRGMLGDLAKLFLENTDGPFLLGQRASYADFIVGAWLRMAQATLPKPEWEDVRRWHGGVFGRLHDALEAYAQVK</sequence>
<gene>
    <name evidence="2" type="ORF">MAC_09190</name>
</gene>